<gene>
    <name evidence="4" type="ORF">FHX44_113569</name>
</gene>
<dbReference type="GO" id="GO:0016747">
    <property type="term" value="F:acyltransferase activity, transferring groups other than amino-acyl groups"/>
    <property type="evidence" value="ECO:0007669"/>
    <property type="project" value="InterPro"/>
</dbReference>
<dbReference type="EMBL" id="VIWU01000001">
    <property type="protein sequence ID" value="TWF77656.1"/>
    <property type="molecule type" value="Genomic_DNA"/>
</dbReference>
<evidence type="ECO:0000313" key="5">
    <source>
        <dbReference type="Proteomes" id="UP000321261"/>
    </source>
</evidence>
<feature type="domain" description="N-acetyltransferase" evidence="3">
    <location>
        <begin position="6"/>
        <end position="160"/>
    </location>
</feature>
<proteinExistence type="predicted"/>
<keyword evidence="2" id="KW-0012">Acyltransferase</keyword>
<name>A0A561SS12_9PSEU</name>
<dbReference type="SUPFAM" id="SSF55729">
    <property type="entry name" value="Acyl-CoA N-acyltransferases (Nat)"/>
    <property type="match status" value="1"/>
</dbReference>
<dbReference type="OrthoDB" id="4774939at2"/>
<organism evidence="4 5">
    <name type="scientific">Pseudonocardia hierapolitana</name>
    <dbReference type="NCBI Taxonomy" id="1128676"/>
    <lineage>
        <taxon>Bacteria</taxon>
        <taxon>Bacillati</taxon>
        <taxon>Actinomycetota</taxon>
        <taxon>Actinomycetes</taxon>
        <taxon>Pseudonocardiales</taxon>
        <taxon>Pseudonocardiaceae</taxon>
        <taxon>Pseudonocardia</taxon>
    </lineage>
</organism>
<evidence type="ECO:0000313" key="4">
    <source>
        <dbReference type="EMBL" id="TWF77656.1"/>
    </source>
</evidence>
<dbReference type="InterPro" id="IPR016181">
    <property type="entry name" value="Acyl_CoA_acyltransferase"/>
</dbReference>
<comment type="caution">
    <text evidence="4">The sequence shown here is derived from an EMBL/GenBank/DDBJ whole genome shotgun (WGS) entry which is preliminary data.</text>
</comment>
<dbReference type="Gene3D" id="3.40.630.30">
    <property type="match status" value="1"/>
</dbReference>
<dbReference type="RefSeq" id="WP_147256787.1">
    <property type="nucleotide sequence ID" value="NZ_VIWU01000001.1"/>
</dbReference>
<dbReference type="InterPro" id="IPR050832">
    <property type="entry name" value="Bact_Acetyltransf"/>
</dbReference>
<dbReference type="Proteomes" id="UP000321261">
    <property type="component" value="Unassembled WGS sequence"/>
</dbReference>
<dbReference type="PANTHER" id="PTHR43877">
    <property type="entry name" value="AMINOALKYLPHOSPHONATE N-ACETYLTRANSFERASE-RELATED-RELATED"/>
    <property type="match status" value="1"/>
</dbReference>
<evidence type="ECO:0000256" key="1">
    <source>
        <dbReference type="ARBA" id="ARBA00022679"/>
    </source>
</evidence>
<sequence length="160" mass="17097">MDRPRVTLRAMTEDEYRSYVDEVQAAVVAELVATMPEEEARAKAAGGIAHYLPDGVATPNHTLVIAEDAAGTPVGNAWVGPDPNRAEGSDAAWLYDINVHQRARRKGYGSAILAEVEALVVRDGKARLGLNVVGTNEAAIALYRKSGYAVATIQMSKPLP</sequence>
<dbReference type="Pfam" id="PF00583">
    <property type="entry name" value="Acetyltransf_1"/>
    <property type="match status" value="1"/>
</dbReference>
<protein>
    <submittedName>
        <fullName evidence="4">Acetyltransferase (GNAT) family protein</fullName>
    </submittedName>
</protein>
<keyword evidence="5" id="KW-1185">Reference proteome</keyword>
<dbReference type="InterPro" id="IPR000182">
    <property type="entry name" value="GNAT_dom"/>
</dbReference>
<keyword evidence="1 4" id="KW-0808">Transferase</keyword>
<reference evidence="4 5" key="1">
    <citation type="submission" date="2019-06" db="EMBL/GenBank/DDBJ databases">
        <title>Sequencing the genomes of 1000 actinobacteria strains.</title>
        <authorList>
            <person name="Klenk H.-P."/>
        </authorList>
    </citation>
    <scope>NUCLEOTIDE SEQUENCE [LARGE SCALE GENOMIC DNA]</scope>
    <source>
        <strain evidence="4 5">DSM 45671</strain>
    </source>
</reference>
<evidence type="ECO:0000256" key="2">
    <source>
        <dbReference type="ARBA" id="ARBA00023315"/>
    </source>
</evidence>
<accession>A0A561SS12</accession>
<dbReference type="CDD" id="cd04301">
    <property type="entry name" value="NAT_SF"/>
    <property type="match status" value="1"/>
</dbReference>
<evidence type="ECO:0000259" key="3">
    <source>
        <dbReference type="PROSITE" id="PS51186"/>
    </source>
</evidence>
<dbReference type="AlphaFoldDB" id="A0A561SS12"/>
<dbReference type="PROSITE" id="PS51186">
    <property type="entry name" value="GNAT"/>
    <property type="match status" value="1"/>
</dbReference>